<dbReference type="GO" id="GO:0017000">
    <property type="term" value="P:antibiotic biosynthetic process"/>
    <property type="evidence" value="ECO:0007669"/>
    <property type="project" value="UniProtKB-KW"/>
</dbReference>
<dbReference type="Proteomes" id="UP000295345">
    <property type="component" value="Unassembled WGS sequence"/>
</dbReference>
<evidence type="ECO:0000313" key="10">
    <source>
        <dbReference type="Proteomes" id="UP000295345"/>
    </source>
</evidence>
<dbReference type="GO" id="GO:0004312">
    <property type="term" value="F:fatty acid synthase activity"/>
    <property type="evidence" value="ECO:0007669"/>
    <property type="project" value="TreeGrafter"/>
</dbReference>
<dbReference type="SMART" id="SM00823">
    <property type="entry name" value="PKS_PP"/>
    <property type="match status" value="2"/>
</dbReference>
<feature type="domain" description="Ketosynthase family 3 (KS3)" evidence="8">
    <location>
        <begin position="643"/>
        <end position="1054"/>
    </location>
</feature>
<evidence type="ECO:0000259" key="7">
    <source>
        <dbReference type="PROSITE" id="PS50075"/>
    </source>
</evidence>
<dbReference type="Pfam" id="PF16197">
    <property type="entry name" value="KAsynt_C_assoc"/>
    <property type="match status" value="1"/>
</dbReference>
<dbReference type="InterPro" id="IPR020806">
    <property type="entry name" value="PKS_PP-bd"/>
</dbReference>
<dbReference type="InterPro" id="IPR020845">
    <property type="entry name" value="AMP-binding_CS"/>
</dbReference>
<dbReference type="PROSITE" id="PS00606">
    <property type="entry name" value="KS3_1"/>
    <property type="match status" value="1"/>
</dbReference>
<dbReference type="GO" id="GO:0031177">
    <property type="term" value="F:phosphopantetheine binding"/>
    <property type="evidence" value="ECO:0007669"/>
    <property type="project" value="InterPro"/>
</dbReference>
<dbReference type="Gene3D" id="3.40.50.12780">
    <property type="entry name" value="N-terminal domain of ligase-like"/>
    <property type="match status" value="1"/>
</dbReference>
<dbReference type="InterPro" id="IPR045851">
    <property type="entry name" value="AMP-bd_C_sf"/>
</dbReference>
<dbReference type="SMART" id="SM00825">
    <property type="entry name" value="PKS_KS"/>
    <property type="match status" value="1"/>
</dbReference>
<dbReference type="InterPro" id="IPR016036">
    <property type="entry name" value="Malonyl_transacylase_ACP-bd"/>
</dbReference>
<dbReference type="Pfam" id="PF00550">
    <property type="entry name" value="PP-binding"/>
    <property type="match status" value="2"/>
</dbReference>
<feature type="domain" description="Carrier" evidence="7">
    <location>
        <begin position="1931"/>
        <end position="2008"/>
    </location>
</feature>
<dbReference type="InterPro" id="IPR014030">
    <property type="entry name" value="Ketoacyl_synth_N"/>
</dbReference>
<dbReference type="Gene3D" id="3.30.300.30">
    <property type="match status" value="1"/>
</dbReference>
<dbReference type="InterPro" id="IPR013968">
    <property type="entry name" value="PKS_KR"/>
</dbReference>
<accession>A0A4R4T9R5</accession>
<dbReference type="GO" id="GO:0071770">
    <property type="term" value="P:DIM/DIP cell wall layer assembly"/>
    <property type="evidence" value="ECO:0007669"/>
    <property type="project" value="TreeGrafter"/>
</dbReference>
<evidence type="ECO:0000259" key="8">
    <source>
        <dbReference type="PROSITE" id="PS52004"/>
    </source>
</evidence>
<dbReference type="Pfam" id="PF00501">
    <property type="entry name" value="AMP-binding"/>
    <property type="match status" value="1"/>
</dbReference>
<dbReference type="PROSITE" id="PS50075">
    <property type="entry name" value="CARRIER"/>
    <property type="match status" value="2"/>
</dbReference>
<dbReference type="PANTHER" id="PTHR43775:SF37">
    <property type="entry name" value="SI:DKEY-61P9.11"/>
    <property type="match status" value="1"/>
</dbReference>
<sequence length="2011" mass="209184">MVRGDGREHTVTLAALRDEAARVAGGCLAAGLTPGTPVPLLADRGDDFQAMFWGTLAAGLVPVPLAPDARRVRPVWESLGRPPLVVDDTTAPLLGELPGAVRPLHLHELRRGRPPGRLPDAAPEDVAFLQFSSGSTGAPKGVELSHASVLANLRQIHRATAVTSDDVVVTWMPYFHDMGLIGTHLAPLAARAKQVRIEPLSFAKRPARWLETAARHRATILSAANFALELAARRIPDEVFRDLDLTAVRLLLVGAEPIAPAVWRRFLDRARPAGLDPRAARPVYGLAEATLAVTVPPPGEVAEPRVLDRAALGRGQAVDAVPGPAAVELMDVGPPVSGCEVRIVDDADRPLADRRVGHVQVRGPQVARGYHAAPEATTAAFAADGWLRTGDLGFLTAGRLCVTGRHKDVVFVAGRTFHAPDLEEVAAATPGLPSPLVAVVGSTDPLAGRERVLAFVGWARPPRAAAAVLARVAARLRQALAHDDVRVLPLPPGAFPRTTSGKLRRRTLRERYEAGSYAAVEERWAPSEPATAPVASGERSSGRWWEIERTVTAIWARVLDRPAHTIGPHDRFLALGGSSLRAMEVLAALEDAFDVTVEPAALRDRDTVAALTEHLAAPRPTASRPPVSRPAATRERPRTVDDRAAIAVLAMACRFPGADTPEAFWDLLAAGHDAVGPVPADRWPTPPTSTARWGAFLADPAAFDAGYFGIDDGEAAATDPQARIFLELAHEALERAGYAGPRRAGRRVGVFVATGDSGYRELLARATGPDGEPPAAALVGNLPNLVAARVAQSLDLTGPALAVDTACSSALVALHLARRSLQAGECDLAVVGGVNLTLTPTTHRALERTGALSPTGRGRAFSAAADGFVPGEGGAAIVLARHDDARRADDPVLALLRGTAVNNDGRALSLLAPNARTQREIIVRAYREAGVDPDAVTYVEAHGTGTAVGDPVELLSLAHAFAPRADGEPRWLGSVKTNIGHLLNAAALPGLVKVVLALGHRRLPPSPHHDPPARLPEGFAVVAEHREWTAPGPLLAGVNVFGFGGTNAHAILEEAPPRPAPRREPPQLPPLLTLSARDADALATAARDLAAHLRARPELDEGDVCATVNTARDHGRHRLAVVSRGDLADRLEAGGDSTVVGARPRLVLLLPGQGTGRPGAGRELHRAAPEFRRALDEASALVGPVRGRTLTEWCLDPEAPPAELAGTEVAQPLLVAYGVAVARQLDAWGVRPDAVVGHSVGEIAAACVAGSLTLAEAVRFAAERGRLTAELTAPGAMVAVRGGADAVAAVLAESAGALCLAATNSPEQVVIAGAPDAVDAAVARLAADGVPARRLPVSHAFHSPAMRRAADALADAAGALAPRPPTTPLLSTLTADWRPALDPAHWRRHALRPVRFAAAVERLLAEGHDTFLELGPDPGALTALVRAVAAGRDGRDGRAPEALAFAGTGDALMTALGRLWTRGVDLDHTALAGHRPRVAVPTYPFRRRRHWPEPAPRLHRVTWVAAPPAAAGPVGTVRLAGPDGELARALATRLAGRGIVVRRDGPADRTVLLAGPATADLDAATHALPAALRELFPSLSRPDARLVTVTEDVHVTGLAAERPRPAQALLTGLTLALPEEFPGLAAHSVDLSSRDPLDLRADAVERELLGLGDGVVAWRSGHRLIRAVAPGADLPARPPLPPSPPDGTYLITGGAGGVGAALARDLAGRGRPTLVLAGRSPRPDGRLLAELEALGASVTYRAADVSLEADVEALIAGLPPLDAVFHAAGVLRPGTLRAKSPTEIAETLAAKVRGSQLLSRALSRHGHRPAVCVALSSTAAVLPGLAGALGDYAAANAFLDAFAAAERAAGRPWLSLNLPAVTATGLAARLPGGSALPASTAVAALRAACVVDTAQLVVSAEPLAAPGAGDEPTPAPAAPVAGPVAGARDVGPAEATVTVLRRLVGEALRRPGGEVGDDEPFLALGLDSLTAVDLVRRLEAELGRTLPATLFFEHRTIAELAARLAAEPPTA</sequence>
<keyword evidence="3" id="KW-0808">Transferase</keyword>
<dbReference type="GO" id="GO:0005886">
    <property type="term" value="C:plasma membrane"/>
    <property type="evidence" value="ECO:0007669"/>
    <property type="project" value="TreeGrafter"/>
</dbReference>
<evidence type="ECO:0000256" key="3">
    <source>
        <dbReference type="ARBA" id="ARBA00022679"/>
    </source>
</evidence>
<dbReference type="SUPFAM" id="SSF55048">
    <property type="entry name" value="Probable ACP-binding domain of malonyl-CoA ACP transacylase"/>
    <property type="match status" value="1"/>
</dbReference>
<dbReference type="SMART" id="SM00822">
    <property type="entry name" value="PKS_KR"/>
    <property type="match status" value="1"/>
</dbReference>
<dbReference type="SUPFAM" id="SSF47336">
    <property type="entry name" value="ACP-like"/>
    <property type="match status" value="2"/>
</dbReference>
<feature type="non-terminal residue" evidence="9">
    <location>
        <position position="2011"/>
    </location>
</feature>
<protein>
    <submittedName>
        <fullName evidence="9">SDR family NAD(P)-dependent oxidoreductase</fullName>
    </submittedName>
</protein>
<keyword evidence="4" id="KW-0045">Antibiotic biosynthesis</keyword>
<dbReference type="InterPro" id="IPR036291">
    <property type="entry name" value="NAD(P)-bd_dom_sf"/>
</dbReference>
<dbReference type="GO" id="GO:0006633">
    <property type="term" value="P:fatty acid biosynthetic process"/>
    <property type="evidence" value="ECO:0007669"/>
    <property type="project" value="InterPro"/>
</dbReference>
<dbReference type="SUPFAM" id="SSF52151">
    <property type="entry name" value="FabD/lysophospholipase-like"/>
    <property type="match status" value="1"/>
</dbReference>
<dbReference type="GO" id="GO:0005737">
    <property type="term" value="C:cytoplasm"/>
    <property type="evidence" value="ECO:0007669"/>
    <property type="project" value="TreeGrafter"/>
</dbReference>
<name>A0A4R4T9R5_9ACTN</name>
<dbReference type="InterPro" id="IPR042099">
    <property type="entry name" value="ANL_N_sf"/>
</dbReference>
<keyword evidence="10" id="KW-1185">Reference proteome</keyword>
<dbReference type="InterPro" id="IPR036736">
    <property type="entry name" value="ACP-like_sf"/>
</dbReference>
<organism evidence="9 10">
    <name type="scientific">Streptomyces hainanensis</name>
    <dbReference type="NCBI Taxonomy" id="402648"/>
    <lineage>
        <taxon>Bacteria</taxon>
        <taxon>Bacillati</taxon>
        <taxon>Actinomycetota</taxon>
        <taxon>Actinomycetes</taxon>
        <taxon>Kitasatosporales</taxon>
        <taxon>Streptomycetaceae</taxon>
        <taxon>Streptomyces</taxon>
    </lineage>
</organism>
<dbReference type="Gene3D" id="3.40.47.10">
    <property type="match status" value="1"/>
</dbReference>
<gene>
    <name evidence="9" type="ORF">E1283_17845</name>
</gene>
<dbReference type="InterPro" id="IPR014031">
    <property type="entry name" value="Ketoacyl_synth_C"/>
</dbReference>
<dbReference type="InterPro" id="IPR000873">
    <property type="entry name" value="AMP-dep_synth/lig_dom"/>
</dbReference>
<dbReference type="InterPro" id="IPR009081">
    <property type="entry name" value="PP-bd_ACP"/>
</dbReference>
<feature type="region of interest" description="Disordered" evidence="6">
    <location>
        <begin position="615"/>
        <end position="638"/>
    </location>
</feature>
<reference evidence="9 10" key="1">
    <citation type="submission" date="2019-03" db="EMBL/GenBank/DDBJ databases">
        <title>Draft genome sequences of novel Actinobacteria.</title>
        <authorList>
            <person name="Sahin N."/>
            <person name="Ay H."/>
            <person name="Saygin H."/>
        </authorList>
    </citation>
    <scope>NUCLEOTIDE SEQUENCE [LARGE SCALE GENOMIC DNA]</scope>
    <source>
        <strain evidence="9 10">DSM 41900</strain>
    </source>
</reference>
<dbReference type="SMART" id="SM00827">
    <property type="entry name" value="PKS_AT"/>
    <property type="match status" value="1"/>
</dbReference>
<dbReference type="Gene3D" id="3.40.50.720">
    <property type="entry name" value="NAD(P)-binding Rossmann-like Domain"/>
    <property type="match status" value="1"/>
</dbReference>
<dbReference type="SUPFAM" id="SSF56801">
    <property type="entry name" value="Acetyl-CoA synthetase-like"/>
    <property type="match status" value="1"/>
</dbReference>
<dbReference type="SMART" id="SM01294">
    <property type="entry name" value="PKS_PP_betabranch"/>
    <property type="match status" value="1"/>
</dbReference>
<dbReference type="InterPro" id="IPR006162">
    <property type="entry name" value="Ppantetheine_attach_site"/>
</dbReference>
<dbReference type="CDD" id="cd00833">
    <property type="entry name" value="PKS"/>
    <property type="match status" value="1"/>
</dbReference>
<dbReference type="Gene3D" id="3.40.366.10">
    <property type="entry name" value="Malonyl-Coenzyme A Acyl Carrier Protein, domain 2"/>
    <property type="match status" value="1"/>
</dbReference>
<evidence type="ECO:0000256" key="5">
    <source>
        <dbReference type="ARBA" id="ARBA00023315"/>
    </source>
</evidence>
<dbReference type="SUPFAM" id="SSF53901">
    <property type="entry name" value="Thiolase-like"/>
    <property type="match status" value="1"/>
</dbReference>
<feature type="domain" description="Carrier" evidence="7">
    <location>
        <begin position="542"/>
        <end position="619"/>
    </location>
</feature>
<dbReference type="OrthoDB" id="5478077at2"/>
<dbReference type="InterPro" id="IPR032821">
    <property type="entry name" value="PKS_assoc"/>
</dbReference>
<keyword evidence="5" id="KW-0012">Acyltransferase</keyword>
<dbReference type="Gene3D" id="3.30.70.3290">
    <property type="match status" value="1"/>
</dbReference>
<dbReference type="InterPro" id="IPR016039">
    <property type="entry name" value="Thiolase-like"/>
</dbReference>
<dbReference type="Pfam" id="PF00698">
    <property type="entry name" value="Acyl_transf_1"/>
    <property type="match status" value="1"/>
</dbReference>
<dbReference type="EMBL" id="SMKI01000178">
    <property type="protein sequence ID" value="TDC73860.1"/>
    <property type="molecule type" value="Genomic_DNA"/>
</dbReference>
<evidence type="ECO:0000256" key="1">
    <source>
        <dbReference type="ARBA" id="ARBA00022450"/>
    </source>
</evidence>
<evidence type="ECO:0000256" key="4">
    <source>
        <dbReference type="ARBA" id="ARBA00023194"/>
    </source>
</evidence>
<dbReference type="SUPFAM" id="SSF51735">
    <property type="entry name" value="NAD(P)-binding Rossmann-fold domains"/>
    <property type="match status" value="2"/>
</dbReference>
<dbReference type="PROSITE" id="PS00455">
    <property type="entry name" value="AMP_BINDING"/>
    <property type="match status" value="1"/>
</dbReference>
<keyword evidence="2" id="KW-0597">Phosphoprotein</keyword>
<evidence type="ECO:0000256" key="2">
    <source>
        <dbReference type="ARBA" id="ARBA00022553"/>
    </source>
</evidence>
<evidence type="ECO:0000313" key="9">
    <source>
        <dbReference type="EMBL" id="TDC73860.1"/>
    </source>
</evidence>
<dbReference type="Gene3D" id="1.10.1200.10">
    <property type="entry name" value="ACP-like"/>
    <property type="match status" value="2"/>
</dbReference>
<dbReference type="InterPro" id="IPR001227">
    <property type="entry name" value="Ac_transferase_dom_sf"/>
</dbReference>
<dbReference type="PROSITE" id="PS52004">
    <property type="entry name" value="KS3_2"/>
    <property type="match status" value="1"/>
</dbReference>
<proteinExistence type="predicted"/>
<keyword evidence="1" id="KW-0596">Phosphopantetheine</keyword>
<dbReference type="InterPro" id="IPR020841">
    <property type="entry name" value="PKS_Beta-ketoAc_synthase_dom"/>
</dbReference>
<dbReference type="Pfam" id="PF08659">
    <property type="entry name" value="KR"/>
    <property type="match status" value="1"/>
</dbReference>
<evidence type="ECO:0000256" key="6">
    <source>
        <dbReference type="SAM" id="MobiDB-lite"/>
    </source>
</evidence>
<dbReference type="Pfam" id="PF00109">
    <property type="entry name" value="ketoacyl-synt"/>
    <property type="match status" value="1"/>
</dbReference>
<dbReference type="InterPro" id="IPR014043">
    <property type="entry name" value="Acyl_transferase_dom"/>
</dbReference>
<dbReference type="PANTHER" id="PTHR43775">
    <property type="entry name" value="FATTY ACID SYNTHASE"/>
    <property type="match status" value="1"/>
</dbReference>
<dbReference type="GO" id="GO:0004315">
    <property type="term" value="F:3-oxoacyl-[acyl-carrier-protein] synthase activity"/>
    <property type="evidence" value="ECO:0007669"/>
    <property type="project" value="InterPro"/>
</dbReference>
<dbReference type="PROSITE" id="PS00012">
    <property type="entry name" value="PHOSPHOPANTETHEINE"/>
    <property type="match status" value="2"/>
</dbReference>
<dbReference type="InterPro" id="IPR016035">
    <property type="entry name" value="Acyl_Trfase/lysoPLipase"/>
</dbReference>
<dbReference type="InterPro" id="IPR018201">
    <property type="entry name" value="Ketoacyl_synth_AS"/>
</dbReference>
<dbReference type="InterPro" id="IPR057326">
    <property type="entry name" value="KR_dom"/>
</dbReference>
<dbReference type="Pfam" id="PF02801">
    <property type="entry name" value="Ketoacyl-synt_C"/>
    <property type="match status" value="1"/>
</dbReference>
<dbReference type="InterPro" id="IPR050091">
    <property type="entry name" value="PKS_NRPS_Biosynth_Enz"/>
</dbReference>
<comment type="caution">
    <text evidence="9">The sequence shown here is derived from an EMBL/GenBank/DDBJ whole genome shotgun (WGS) entry which is preliminary data.</text>
</comment>